<keyword evidence="5 17" id="KW-0500">Molybdenum</keyword>
<feature type="domain" description="2Fe-2S ferredoxin-type" evidence="18">
    <location>
        <begin position="2"/>
        <end position="85"/>
    </location>
</feature>
<dbReference type="InterPro" id="IPR002888">
    <property type="entry name" value="2Fe-2S-bd"/>
</dbReference>
<dbReference type="InterPro" id="IPR037165">
    <property type="entry name" value="AldOxase/xan_DH_Mopterin-bd_sf"/>
</dbReference>
<evidence type="ECO:0000256" key="10">
    <source>
        <dbReference type="ARBA" id="ARBA00023002"/>
    </source>
</evidence>
<organism evidence="20">
    <name type="scientific">Heliothis virescens</name>
    <name type="common">Tobacco budworm moth</name>
    <dbReference type="NCBI Taxonomy" id="7102"/>
    <lineage>
        <taxon>Eukaryota</taxon>
        <taxon>Metazoa</taxon>
        <taxon>Ecdysozoa</taxon>
        <taxon>Arthropoda</taxon>
        <taxon>Hexapoda</taxon>
        <taxon>Insecta</taxon>
        <taxon>Pterygota</taxon>
        <taxon>Neoptera</taxon>
        <taxon>Endopterygota</taxon>
        <taxon>Lepidoptera</taxon>
        <taxon>Glossata</taxon>
        <taxon>Ditrysia</taxon>
        <taxon>Noctuoidea</taxon>
        <taxon>Noctuidae</taxon>
        <taxon>Heliothinae</taxon>
        <taxon>Heliothis</taxon>
    </lineage>
</organism>
<keyword evidence="10" id="KW-0560">Oxidoreductase</keyword>
<comment type="cofactor">
    <cofactor evidence="17">
        <name>[2Fe-2S] cluster</name>
        <dbReference type="ChEBI" id="CHEBI:190135"/>
    </cofactor>
    <text evidence="17">Binds 2 [2Fe-2S] clusters.</text>
</comment>
<feature type="active site" description="Proton acceptor" evidence="15">
    <location>
        <position position="1205"/>
    </location>
</feature>
<evidence type="ECO:0000256" key="13">
    <source>
        <dbReference type="ARBA" id="ARBA00023140"/>
    </source>
</evidence>
<evidence type="ECO:0000256" key="9">
    <source>
        <dbReference type="ARBA" id="ARBA00022827"/>
    </source>
</evidence>
<keyword evidence="6" id="KW-0285">Flavoprotein</keyword>
<evidence type="ECO:0000256" key="6">
    <source>
        <dbReference type="ARBA" id="ARBA00022630"/>
    </source>
</evidence>
<feature type="binding site" evidence="17">
    <location>
        <position position="107"/>
    </location>
    <ligand>
        <name>[2Fe-2S] cluster</name>
        <dbReference type="ChEBI" id="CHEBI:190135"/>
        <label>2</label>
    </ligand>
</feature>
<comment type="cofactor">
    <cofactor evidence="17">
        <name>Mo-molybdopterin</name>
        <dbReference type="ChEBI" id="CHEBI:71302"/>
    </cofactor>
    <text evidence="17">Binds 1 Mo-molybdopterin (Mo-MPT) cofactor per subunit.</text>
</comment>
<dbReference type="InterPro" id="IPR036856">
    <property type="entry name" value="Ald_Oxase/Xan_DH_a/b_sf"/>
</dbReference>
<comment type="cofactor">
    <cofactor evidence="1 16">
        <name>FAD</name>
        <dbReference type="ChEBI" id="CHEBI:57692"/>
    </cofactor>
</comment>
<dbReference type="Gene3D" id="3.30.390.50">
    <property type="entry name" value="CO dehydrogenase flavoprotein, C-terminal domain"/>
    <property type="match status" value="1"/>
</dbReference>
<reference evidence="20" key="1">
    <citation type="submission" date="2017-09" db="EMBL/GenBank/DDBJ databases">
        <title>Contemporary evolution of a Lepidopteran species, Heliothis virescens, in response to modern agricultural practices.</title>
        <authorList>
            <person name="Fritz M.L."/>
            <person name="Deyonke A.M."/>
            <person name="Papanicolaou A."/>
            <person name="Micinski S."/>
            <person name="Westbrook J."/>
            <person name="Gould F."/>
        </authorList>
    </citation>
    <scope>NUCLEOTIDE SEQUENCE [LARGE SCALE GENOMIC DNA]</scope>
    <source>
        <strain evidence="20">HvINT-</strain>
        <tissue evidence="20">Whole body</tissue>
    </source>
</reference>
<dbReference type="InterPro" id="IPR016166">
    <property type="entry name" value="FAD-bd_PCMH"/>
</dbReference>
<dbReference type="STRING" id="7102.A0A2A4JUF7"/>
<proteinExistence type="inferred from homology"/>
<comment type="cofactor">
    <cofactor evidence="14">
        <name>[2Fe-2S] cluster</name>
        <dbReference type="ChEBI" id="CHEBI:190135"/>
    </cofactor>
</comment>
<dbReference type="Gene3D" id="3.30.465.10">
    <property type="match status" value="1"/>
</dbReference>
<accession>A0A2A4JUF7</accession>
<dbReference type="Gene3D" id="3.30.365.10">
    <property type="entry name" value="Aldehyde oxidase/xanthine dehydrogenase, molybdopterin binding domain"/>
    <property type="match status" value="4"/>
</dbReference>
<feature type="binding site" evidence="17">
    <location>
        <position position="880"/>
    </location>
    <ligand>
        <name>Mo-molybdopterin</name>
        <dbReference type="ChEBI" id="CHEBI:71302"/>
    </ligand>
    <ligandPart>
        <name>Mo</name>
        <dbReference type="ChEBI" id="CHEBI:28685"/>
    </ligandPart>
</feature>
<keyword evidence="13" id="KW-0576">Peroxisome</keyword>
<dbReference type="InterPro" id="IPR002346">
    <property type="entry name" value="Mopterin_DH_FAD-bd"/>
</dbReference>
<comment type="caution">
    <text evidence="20">The sequence shown here is derived from an EMBL/GenBank/DDBJ whole genome shotgun (WGS) entry which is preliminary data.</text>
</comment>
<evidence type="ECO:0000259" key="18">
    <source>
        <dbReference type="PROSITE" id="PS51085"/>
    </source>
</evidence>
<feature type="binding site" evidence="17">
    <location>
        <position position="144"/>
    </location>
    <ligand>
        <name>[2Fe-2S] cluster</name>
        <dbReference type="ChEBI" id="CHEBI:190135"/>
        <label>2</label>
    </ligand>
</feature>
<evidence type="ECO:0000256" key="16">
    <source>
        <dbReference type="PIRSR" id="PIRSR000127-2"/>
    </source>
</evidence>
<dbReference type="InterPro" id="IPR016208">
    <property type="entry name" value="Ald_Oxase/xanthine_DH-like"/>
</dbReference>
<dbReference type="Gene3D" id="1.10.150.120">
    <property type="entry name" value="[2Fe-2S]-binding domain"/>
    <property type="match status" value="1"/>
</dbReference>
<dbReference type="InterPro" id="IPR036010">
    <property type="entry name" value="2Fe-2S_ferredoxin-like_sf"/>
</dbReference>
<comment type="subcellular location">
    <subcellularLocation>
        <location evidence="2">Peroxisome</location>
    </subcellularLocation>
</comment>
<evidence type="ECO:0000256" key="12">
    <source>
        <dbReference type="ARBA" id="ARBA00023014"/>
    </source>
</evidence>
<dbReference type="PROSITE" id="PS51387">
    <property type="entry name" value="FAD_PCMH"/>
    <property type="match status" value="1"/>
</dbReference>
<evidence type="ECO:0000256" key="11">
    <source>
        <dbReference type="ARBA" id="ARBA00023004"/>
    </source>
</evidence>
<dbReference type="InterPro" id="IPR006058">
    <property type="entry name" value="2Fe2S_fd_BS"/>
</dbReference>
<dbReference type="InterPro" id="IPR016169">
    <property type="entry name" value="FAD-bd_PCMH_sub2"/>
</dbReference>
<evidence type="ECO:0000256" key="8">
    <source>
        <dbReference type="ARBA" id="ARBA00022723"/>
    </source>
</evidence>
<protein>
    <recommendedName>
        <fullName evidence="21">FAD-binding PCMH-type domain-containing protein</fullName>
    </recommendedName>
</protein>
<feature type="binding site" evidence="17">
    <location>
        <position position="737"/>
    </location>
    <ligand>
        <name>Mo-molybdopterin</name>
        <dbReference type="ChEBI" id="CHEBI:71302"/>
    </ligand>
    <ligandPart>
        <name>Mo</name>
        <dbReference type="ChEBI" id="CHEBI:28685"/>
    </ligandPart>
</feature>
<dbReference type="InterPro" id="IPR046867">
    <property type="entry name" value="AldOxase/xan_DH_MoCoBD2"/>
</dbReference>
<dbReference type="SUPFAM" id="SSF56003">
    <property type="entry name" value="Molybdenum cofactor-binding domain"/>
    <property type="match status" value="1"/>
</dbReference>
<evidence type="ECO:0000256" key="17">
    <source>
        <dbReference type="PIRSR" id="PIRSR000127-3"/>
    </source>
</evidence>
<evidence type="ECO:0000313" key="20">
    <source>
        <dbReference type="EMBL" id="PCG75032.1"/>
    </source>
</evidence>
<dbReference type="PANTHER" id="PTHR11908:SF132">
    <property type="entry name" value="ALDEHYDE OXIDASE 1-RELATED"/>
    <property type="match status" value="1"/>
</dbReference>
<dbReference type="InterPro" id="IPR036318">
    <property type="entry name" value="FAD-bd_PCMH-like_sf"/>
</dbReference>
<dbReference type="GO" id="GO:0071949">
    <property type="term" value="F:FAD binding"/>
    <property type="evidence" value="ECO:0007669"/>
    <property type="project" value="InterPro"/>
</dbReference>
<evidence type="ECO:0000256" key="15">
    <source>
        <dbReference type="PIRSR" id="PIRSR000127-1"/>
    </source>
</evidence>
<name>A0A2A4JUF7_HELVI</name>
<dbReference type="Gene3D" id="3.90.1170.50">
    <property type="entry name" value="Aldehyde oxidase/xanthine dehydrogenase, a/b hammerhead"/>
    <property type="match status" value="1"/>
</dbReference>
<feature type="binding site" evidence="17">
    <location>
        <position position="142"/>
    </location>
    <ligand>
        <name>[2Fe-2S] cluster</name>
        <dbReference type="ChEBI" id="CHEBI:190135"/>
        <label>2</label>
    </ligand>
</feature>
<comment type="similarity">
    <text evidence="3">Belongs to the xanthine dehydrogenase family.</text>
</comment>
<comment type="subunit">
    <text evidence="4">Homodimer.</text>
</comment>
<dbReference type="PROSITE" id="PS51085">
    <property type="entry name" value="2FE2S_FER_2"/>
    <property type="match status" value="1"/>
</dbReference>
<dbReference type="InterPro" id="IPR036884">
    <property type="entry name" value="2Fe-2S-bd_dom_sf"/>
</dbReference>
<dbReference type="GO" id="GO:0016491">
    <property type="term" value="F:oxidoreductase activity"/>
    <property type="evidence" value="ECO:0007669"/>
    <property type="project" value="UniProtKB-KW"/>
</dbReference>
<dbReference type="SMART" id="SM01008">
    <property type="entry name" value="Ald_Xan_dh_C"/>
    <property type="match status" value="1"/>
</dbReference>
<dbReference type="InterPro" id="IPR001041">
    <property type="entry name" value="2Fe-2S_ferredoxin-type"/>
</dbReference>
<dbReference type="InterPro" id="IPR008274">
    <property type="entry name" value="AldOxase/xan_DH_MoCoBD1"/>
</dbReference>
<keyword evidence="7 17" id="KW-0001">2Fe-2S</keyword>
<keyword evidence="8 17" id="KW-0479">Metal-binding</keyword>
<feature type="binding site" evidence="17">
    <location>
        <position position="50"/>
    </location>
    <ligand>
        <name>[2Fe-2S] cluster</name>
        <dbReference type="ChEBI" id="CHEBI:190135"/>
        <label>1</label>
    </ligand>
</feature>
<dbReference type="PIRSF" id="PIRSF000127">
    <property type="entry name" value="Xanthine_DH"/>
    <property type="match status" value="1"/>
</dbReference>
<dbReference type="AlphaFoldDB" id="A0A2A4JUF7"/>
<evidence type="ECO:0000256" key="14">
    <source>
        <dbReference type="ARBA" id="ARBA00034078"/>
    </source>
</evidence>
<dbReference type="GO" id="GO:0005777">
    <property type="term" value="C:peroxisome"/>
    <property type="evidence" value="ECO:0007669"/>
    <property type="project" value="UniProtKB-SubCell"/>
</dbReference>
<dbReference type="PROSITE" id="PS00197">
    <property type="entry name" value="2FE2S_FER_1"/>
    <property type="match status" value="1"/>
</dbReference>
<feature type="binding site" evidence="17">
    <location>
        <position position="42"/>
    </location>
    <ligand>
        <name>[2Fe-2S] cluster</name>
        <dbReference type="ChEBI" id="CHEBI:190135"/>
        <label>1</label>
    </ligand>
</feature>
<dbReference type="SUPFAM" id="SSF47741">
    <property type="entry name" value="CO dehydrogenase ISP C-domain like"/>
    <property type="match status" value="1"/>
</dbReference>
<dbReference type="GO" id="GO:0005506">
    <property type="term" value="F:iron ion binding"/>
    <property type="evidence" value="ECO:0007669"/>
    <property type="project" value="InterPro"/>
</dbReference>
<feature type="binding site" evidence="17">
    <location>
        <position position="47"/>
    </location>
    <ligand>
        <name>[2Fe-2S] cluster</name>
        <dbReference type="ChEBI" id="CHEBI:190135"/>
        <label>1</label>
    </ligand>
</feature>
<dbReference type="InterPro" id="IPR000674">
    <property type="entry name" value="Ald_Oxase/Xan_DH_a/b"/>
</dbReference>
<evidence type="ECO:0000256" key="4">
    <source>
        <dbReference type="ARBA" id="ARBA00011738"/>
    </source>
</evidence>
<feature type="binding site" evidence="16">
    <location>
        <begin position="327"/>
        <end position="331"/>
    </location>
    <ligand>
        <name>FAD</name>
        <dbReference type="ChEBI" id="CHEBI:57692"/>
    </ligand>
</feature>
<dbReference type="InterPro" id="IPR012675">
    <property type="entry name" value="Beta-grasp_dom_sf"/>
</dbReference>
<dbReference type="SUPFAM" id="SSF55447">
    <property type="entry name" value="CO dehydrogenase flavoprotein C-terminal domain-like"/>
    <property type="match status" value="1"/>
</dbReference>
<evidence type="ECO:0000256" key="5">
    <source>
        <dbReference type="ARBA" id="ARBA00022505"/>
    </source>
</evidence>
<evidence type="ECO:0000256" key="1">
    <source>
        <dbReference type="ARBA" id="ARBA00001974"/>
    </source>
</evidence>
<feature type="binding site" evidence="17">
    <location>
        <position position="110"/>
    </location>
    <ligand>
        <name>[2Fe-2S] cluster</name>
        <dbReference type="ChEBI" id="CHEBI:190135"/>
        <label>2</label>
    </ligand>
</feature>
<dbReference type="Pfam" id="PF20256">
    <property type="entry name" value="MoCoBD_2"/>
    <property type="match status" value="1"/>
</dbReference>
<dbReference type="SUPFAM" id="SSF56176">
    <property type="entry name" value="FAD-binding/transporter-associated domain-like"/>
    <property type="match status" value="1"/>
</dbReference>
<dbReference type="FunFam" id="3.30.365.10:FF:000002">
    <property type="entry name" value="Xanthine dehydrogenase oxidase"/>
    <property type="match status" value="1"/>
</dbReference>
<dbReference type="Pfam" id="PF03450">
    <property type="entry name" value="CO_deh_flav_C"/>
    <property type="match status" value="1"/>
</dbReference>
<dbReference type="Pfam" id="PF02738">
    <property type="entry name" value="MoCoBD_1"/>
    <property type="match status" value="1"/>
</dbReference>
<evidence type="ECO:0000256" key="2">
    <source>
        <dbReference type="ARBA" id="ARBA00004275"/>
    </source>
</evidence>
<evidence type="ECO:0000256" key="3">
    <source>
        <dbReference type="ARBA" id="ARBA00006849"/>
    </source>
</evidence>
<feature type="binding site" evidence="17">
    <location>
        <position position="67"/>
    </location>
    <ligand>
        <name>[2Fe-2S] cluster</name>
        <dbReference type="ChEBI" id="CHEBI:190135"/>
        <label>1</label>
    </ligand>
</feature>
<dbReference type="PANTHER" id="PTHR11908">
    <property type="entry name" value="XANTHINE DEHYDROGENASE"/>
    <property type="match status" value="1"/>
</dbReference>
<dbReference type="Pfam" id="PF00941">
    <property type="entry name" value="FAD_binding_5"/>
    <property type="match status" value="1"/>
</dbReference>
<evidence type="ECO:0000259" key="19">
    <source>
        <dbReference type="PROSITE" id="PS51387"/>
    </source>
</evidence>
<dbReference type="InterPro" id="IPR005107">
    <property type="entry name" value="CO_DH_flav_C"/>
</dbReference>
<dbReference type="FunFam" id="3.90.1170.50:FF:000003">
    <property type="entry name" value="Aldehyde oxidase"/>
    <property type="match status" value="1"/>
</dbReference>
<sequence>MDRVNFKINGMEYSVGSEVTSSTMLLDYIRDCLELNGTKYMCRQASCGACVVTARRPTGLPYAVNSCILPIMACHGLEITTIEEVGNRNKGYHPLQTTLAENNGSQCGYCSPGWVMSMYSLLQSKRDLTMLEIEQSLASNICRCTGYRPILEAFKKFAKDAPKTIEIPDIEDLKICSRSNKSCKQECEDEDWCIVSKSDLNINSGIVKFNLKDGRTWYRVSKVADIFSVLKTEGYDSYRLICGNSAKVVPPEDETIPYERVLIDISEIQELTGYITDQNLIIGSGTTLSSLLEILQKVSEQEYFDYLKVLYDHILLVAHIPVRNVGSIAGNLMIKYKNNEFTSDLFLLFETIGAQLTIMSSDGRCQIVKMDQFLKLDMKAKVIVNVMLPPLNKQYKLATFKVMPRSQNAHAIVNAGFLYKLSPDNIVLQSRIAFSGLSPQFIRASATECFLLGKYLFRNDTLQAAIKVLRTEMVVTENPPEPSVDYRRQLALGLFYKGLLNLCPDSLLHPRIKSGAIKLRESRPVSDGRQIFTTNPVVWPINQPIPKIEGLIQCAGEAMYTDDIPTFPKEVHAAFVLSTVGKGRIASIDPSAALNSPGVIAFYSYKDIPGLNSFTPEDDPEYRMNEEVFCSGQVKYFSQPLGLVVADTQDTANKAVNLVKVKYTNVEKPVLEVKFAKKDPKRNILYQEIKAKTRGQDVSRVIKGETTIKGQTHLSIETLVSVTKPTEEGLAVYATAQWPSATQVMVSRALKIDQSRIDVHIRRIGGSYGIKISRSIQTSVASSLVAMKLNRPCRIIHRMETNTKAMGKRFPCSTDFEVGVNKSGIFQYINYSLYEDNGYAVNENLTGFGVNVYNNCYNATTWNYKAINTITDTAKNTWFRSPGTLENIAMVELMMERISYELSVDPIQLRLANLDPQYNDLTEMCQTIVSSSDYATRRTAVNKFNAENRWKKRGLRLVFLRWTHVYSRYFDVNFAVYQADGTVAISHGGVEIGQGINTKATQVAAYMLNIPIEKVIIKENNTITSPNSAVTGGSLTTQNIIIAVKKCCENLLERLEPIRKAMNNPTWEVLVKKSYEMSVDLQVHGFVGIEDVQNYNIYGVTVAEVEIDVLTGESEVLRVDILQDVGHSVNPELDVGQVEGAFVMGLGYWTSENLVYNPNTGELLTDRTWNYYVPLARDIPQDFRVYLRKKPYLNKATFGSKACGEPPICMSVVIPIAVREAIVAARQECGIPSTKWFNIDGPYSTEQICLACETNTDDFKFN</sequence>
<dbReference type="SUPFAM" id="SSF54292">
    <property type="entry name" value="2Fe-2S ferredoxin-like"/>
    <property type="match status" value="1"/>
</dbReference>
<dbReference type="Pfam" id="PF01799">
    <property type="entry name" value="Fer2_2"/>
    <property type="match status" value="1"/>
</dbReference>
<evidence type="ECO:0000256" key="7">
    <source>
        <dbReference type="ARBA" id="ARBA00022714"/>
    </source>
</evidence>
<evidence type="ECO:0008006" key="21">
    <source>
        <dbReference type="Google" id="ProtNLM"/>
    </source>
</evidence>
<keyword evidence="9 16" id="KW-0274">FAD</keyword>
<dbReference type="SUPFAM" id="SSF54665">
    <property type="entry name" value="CO dehydrogenase molybdoprotein N-domain-like"/>
    <property type="match status" value="1"/>
</dbReference>
<keyword evidence="12 17" id="KW-0411">Iron-sulfur</keyword>
<dbReference type="InterPro" id="IPR036683">
    <property type="entry name" value="CO_DH_flav_C_dom_sf"/>
</dbReference>
<dbReference type="SMART" id="SM01092">
    <property type="entry name" value="CO_deh_flav_C"/>
    <property type="match status" value="1"/>
</dbReference>
<dbReference type="EMBL" id="NWSH01000648">
    <property type="protein sequence ID" value="PCG75032.1"/>
    <property type="molecule type" value="Genomic_DNA"/>
</dbReference>
<feature type="domain" description="FAD-binding PCMH-type" evidence="19">
    <location>
        <begin position="210"/>
        <end position="393"/>
    </location>
</feature>
<feature type="binding site" evidence="17">
    <location>
        <position position="1033"/>
    </location>
    <ligand>
        <name>Mo-molybdopterin</name>
        <dbReference type="ChEBI" id="CHEBI:71302"/>
    </ligand>
    <ligandPart>
        <name>Mo</name>
        <dbReference type="ChEBI" id="CHEBI:28685"/>
    </ligandPart>
</feature>
<dbReference type="GO" id="GO:0051537">
    <property type="term" value="F:2 iron, 2 sulfur cluster binding"/>
    <property type="evidence" value="ECO:0007669"/>
    <property type="project" value="UniProtKB-KW"/>
</dbReference>
<gene>
    <name evidence="20" type="ORF">B5V51_12354</name>
</gene>
<dbReference type="Gene3D" id="3.10.20.30">
    <property type="match status" value="1"/>
</dbReference>
<dbReference type="FunFam" id="3.30.390.50:FF:000003">
    <property type="entry name" value="Aldehyde oxidase1"/>
    <property type="match status" value="1"/>
</dbReference>
<dbReference type="Pfam" id="PF01315">
    <property type="entry name" value="Ald_Xan_dh_C"/>
    <property type="match status" value="1"/>
</dbReference>
<feature type="binding site" evidence="16">
    <location>
        <position position="401"/>
    </location>
    <ligand>
        <name>FAD</name>
        <dbReference type="ChEBI" id="CHEBI:57692"/>
    </ligand>
</feature>
<keyword evidence="11 17" id="KW-0408">Iron</keyword>